<evidence type="ECO:0000313" key="1">
    <source>
        <dbReference type="EMBL" id="MBB6034643.1"/>
    </source>
</evidence>
<evidence type="ECO:0008006" key="3">
    <source>
        <dbReference type="Google" id="ProtNLM"/>
    </source>
</evidence>
<dbReference type="AlphaFoldDB" id="A0A841FI58"/>
<sequence length="105" mass="11583">MSFHVKLDELATAQSNLRGLSKDGEAAAALAADSNPDWFVWGALGSFLASSYFQTADDVHGHLKDMHEALDAHAERIKICADSYRTKEEDNTTTMEAIQRRLDGK</sequence>
<reference evidence="1 2" key="1">
    <citation type="submission" date="2020-08" db="EMBL/GenBank/DDBJ databases">
        <title>Genomic Encyclopedia of Type Strains, Phase IV (KMG-IV): sequencing the most valuable type-strain genomes for metagenomic binning, comparative biology and taxonomic classification.</title>
        <authorList>
            <person name="Goeker M."/>
        </authorList>
    </citation>
    <scope>NUCLEOTIDE SEQUENCE [LARGE SCALE GENOMIC DNA]</scope>
    <source>
        <strain evidence="1 2">YIM 65646</strain>
    </source>
</reference>
<protein>
    <recommendedName>
        <fullName evidence="3">Excreted virulence factor EspC (Type VII ESX diderm)</fullName>
    </recommendedName>
</protein>
<dbReference type="RefSeq" id="WP_184787522.1">
    <property type="nucleotide sequence ID" value="NZ_BONT01000068.1"/>
</dbReference>
<name>A0A841FI58_9ACTN</name>
<comment type="caution">
    <text evidence="1">The sequence shown here is derived from an EMBL/GenBank/DDBJ whole genome shotgun (WGS) entry which is preliminary data.</text>
</comment>
<gene>
    <name evidence="1" type="ORF">HNR73_002497</name>
</gene>
<proteinExistence type="predicted"/>
<accession>A0A841FI58</accession>
<keyword evidence="2" id="KW-1185">Reference proteome</keyword>
<dbReference type="Proteomes" id="UP000548476">
    <property type="component" value="Unassembled WGS sequence"/>
</dbReference>
<organism evidence="1 2">
    <name type="scientific">Phytomonospora endophytica</name>
    <dbReference type="NCBI Taxonomy" id="714109"/>
    <lineage>
        <taxon>Bacteria</taxon>
        <taxon>Bacillati</taxon>
        <taxon>Actinomycetota</taxon>
        <taxon>Actinomycetes</taxon>
        <taxon>Micromonosporales</taxon>
        <taxon>Micromonosporaceae</taxon>
        <taxon>Phytomonospora</taxon>
    </lineage>
</organism>
<evidence type="ECO:0000313" key="2">
    <source>
        <dbReference type="Proteomes" id="UP000548476"/>
    </source>
</evidence>
<dbReference type="EMBL" id="JACHGT010000005">
    <property type="protein sequence ID" value="MBB6034643.1"/>
    <property type="molecule type" value="Genomic_DNA"/>
</dbReference>